<dbReference type="AlphaFoldDB" id="A0A1H2ZC03"/>
<dbReference type="EMBL" id="FNMV01000007">
    <property type="protein sequence ID" value="SDX14875.1"/>
    <property type="molecule type" value="Genomic_DNA"/>
</dbReference>
<sequence>MNTKSRIASIVKGNSLDASVTGLPSFHLSELSIQNDLEFQLPTNIRLGHLAEKIVSELIKSSVNYKVLCEHFQIIEDQKTIGEIDFIIENRVDKKIIHLELAYKFYLFDPSISIDPINNWIGPNRNDSLSEKLDKLKRKQFPLLYHSCTASEFNTIDIDTVSQALCLLVSLFVPYEFKTKLSPVYEKAIKGYYLDLETFLSLDNPEKSYYLPSKKEWGMEASENGIWKPYKEIEDQIATSIKEKQAPLCWQKYKGTYISFFIVWW</sequence>
<reference evidence="2" key="1">
    <citation type="submission" date="2016-10" db="EMBL/GenBank/DDBJ databases">
        <authorList>
            <person name="Varghese N."/>
            <person name="Submissions S."/>
        </authorList>
    </citation>
    <scope>NUCLEOTIDE SEQUENCE [LARGE SCALE GENOMIC DNA]</scope>
    <source>
        <strain evidence="2">DSM 15718</strain>
    </source>
</reference>
<name>A0A1H2ZC03_9FLAO</name>
<evidence type="ECO:0008006" key="3">
    <source>
        <dbReference type="Google" id="ProtNLM"/>
    </source>
</evidence>
<evidence type="ECO:0000313" key="2">
    <source>
        <dbReference type="Proteomes" id="UP000198569"/>
    </source>
</evidence>
<accession>A0A1H2ZC03</accession>
<dbReference type="Proteomes" id="UP000198569">
    <property type="component" value="Unassembled WGS sequence"/>
</dbReference>
<proteinExistence type="predicted"/>
<dbReference type="Pfam" id="PF08907">
    <property type="entry name" value="DUF1853"/>
    <property type="match status" value="1"/>
</dbReference>
<dbReference type="InterPro" id="IPR015003">
    <property type="entry name" value="DUF1853"/>
</dbReference>
<organism evidence="1 2">
    <name type="scientific">Flavobacterium degerlachei</name>
    <dbReference type="NCBI Taxonomy" id="229203"/>
    <lineage>
        <taxon>Bacteria</taxon>
        <taxon>Pseudomonadati</taxon>
        <taxon>Bacteroidota</taxon>
        <taxon>Flavobacteriia</taxon>
        <taxon>Flavobacteriales</taxon>
        <taxon>Flavobacteriaceae</taxon>
        <taxon>Flavobacterium</taxon>
    </lineage>
</organism>
<keyword evidence="2" id="KW-1185">Reference proteome</keyword>
<dbReference type="RefSeq" id="WP_091431952.1">
    <property type="nucleotide sequence ID" value="NZ_FNMV01000007.1"/>
</dbReference>
<evidence type="ECO:0000313" key="1">
    <source>
        <dbReference type="EMBL" id="SDX14875.1"/>
    </source>
</evidence>
<gene>
    <name evidence="1" type="ORF">SAMN05444338_107143</name>
</gene>
<protein>
    <recommendedName>
        <fullName evidence="3">DUF1853 domain-containing protein</fullName>
    </recommendedName>
</protein>
<dbReference type="OrthoDB" id="1466769at2"/>
<dbReference type="STRING" id="229203.SAMN05444338_107143"/>